<gene>
    <name evidence="2" type="ORF">IFJ75_09510</name>
</gene>
<keyword evidence="3" id="KW-1185">Reference proteome</keyword>
<evidence type="ECO:0000313" key="3">
    <source>
        <dbReference type="Proteomes" id="UP000663918"/>
    </source>
</evidence>
<dbReference type="PANTHER" id="PTHR12277:SF81">
    <property type="entry name" value="PROTEIN ABHD13"/>
    <property type="match status" value="1"/>
</dbReference>
<accession>A0A975GX48</accession>
<dbReference type="InterPro" id="IPR022742">
    <property type="entry name" value="Hydrolase_4"/>
</dbReference>
<dbReference type="InterPro" id="IPR029058">
    <property type="entry name" value="AB_hydrolase_fold"/>
</dbReference>
<name>A0A975GX48_9CAUL</name>
<dbReference type="Gene3D" id="3.40.50.1820">
    <property type="entry name" value="alpha/beta hydrolase"/>
    <property type="match status" value="1"/>
</dbReference>
<dbReference type="AlphaFoldDB" id="A0A975GX48"/>
<organism evidence="2 3">
    <name type="scientific">Brevundimonas goettingensis</name>
    <dbReference type="NCBI Taxonomy" id="2774190"/>
    <lineage>
        <taxon>Bacteria</taxon>
        <taxon>Pseudomonadati</taxon>
        <taxon>Pseudomonadota</taxon>
        <taxon>Alphaproteobacteria</taxon>
        <taxon>Caulobacterales</taxon>
        <taxon>Caulobacteraceae</taxon>
        <taxon>Brevundimonas</taxon>
    </lineage>
</organism>
<evidence type="ECO:0000259" key="1">
    <source>
        <dbReference type="Pfam" id="PF12146"/>
    </source>
</evidence>
<evidence type="ECO:0000313" key="2">
    <source>
        <dbReference type="EMBL" id="QTC93282.1"/>
    </source>
</evidence>
<keyword evidence="2" id="KW-0378">Hydrolase</keyword>
<proteinExistence type="predicted"/>
<dbReference type="KEGG" id="bgoe:IFJ75_09510"/>
<protein>
    <submittedName>
        <fullName evidence="2">Alpha/beta hydrolase</fullName>
    </submittedName>
</protein>
<reference evidence="2" key="1">
    <citation type="submission" date="2020-09" db="EMBL/GenBank/DDBJ databases">
        <title>Brevundimonas sp. LVF2 isolated from a puddle in Goettingen, Germany.</title>
        <authorList>
            <person name="Friedrich I."/>
            <person name="Klassen A."/>
            <person name="Hannes N."/>
            <person name="Schneider D."/>
            <person name="Hertel R."/>
            <person name="Daniel R."/>
        </authorList>
    </citation>
    <scope>NUCLEOTIDE SEQUENCE</scope>
    <source>
        <strain evidence="2">LVF2</strain>
    </source>
</reference>
<dbReference type="Proteomes" id="UP000663918">
    <property type="component" value="Chromosome"/>
</dbReference>
<dbReference type="EMBL" id="CP062222">
    <property type="protein sequence ID" value="QTC93282.1"/>
    <property type="molecule type" value="Genomic_DNA"/>
</dbReference>
<dbReference type="SUPFAM" id="SSF53474">
    <property type="entry name" value="alpha/beta-Hydrolases"/>
    <property type="match status" value="1"/>
</dbReference>
<sequence length="256" mass="28003">MLYPIVHGSPTPDADGPPIQVVHIDTHDHERLVAWFLAPKPGRPTILFFGGQGGGLSFQSGRWRRMADEGVGFLAVGYRGHDGSTGKPSEKGLHTDARAAWDWLARTTPAQDIVLHGFSLGTGVATRLAVERPARALILEAPYTSTADIAAEAWPFIPVRLLMLDQYRSRDIIDRVSIPLLIVHGSADEVIPFEQGRTLYDLAHTPRRLVKMVGSNHATLTRDGLYDQIWTFLNLPLPASTAEAGHRVAVEVESAP</sequence>
<dbReference type="PANTHER" id="PTHR12277">
    <property type="entry name" value="ALPHA/BETA HYDROLASE DOMAIN-CONTAINING PROTEIN"/>
    <property type="match status" value="1"/>
</dbReference>
<feature type="domain" description="Serine aminopeptidase S33" evidence="1">
    <location>
        <begin position="62"/>
        <end position="148"/>
    </location>
</feature>
<dbReference type="Pfam" id="PF12146">
    <property type="entry name" value="Hydrolase_4"/>
    <property type="match status" value="1"/>
</dbReference>
<dbReference type="GO" id="GO:0016787">
    <property type="term" value="F:hydrolase activity"/>
    <property type="evidence" value="ECO:0007669"/>
    <property type="project" value="UniProtKB-KW"/>
</dbReference>